<sequence length="134" mass="14697">MCQTKGYTSRMSAFSAVAAAPPLHTHQTTPSGPDRSVTKKPHCQQAASSSRCGRLFEGTRQTGASCNRSRGEIVVAEGVFRSLLSCAMRRLFTWRTERRACLCKHIGTTRRNKHQTFEPNDSPLSSPASVLSTL</sequence>
<evidence type="ECO:0000313" key="3">
    <source>
        <dbReference type="Proteomes" id="UP000800036"/>
    </source>
</evidence>
<proteinExistence type="predicted"/>
<feature type="region of interest" description="Disordered" evidence="1">
    <location>
        <begin position="113"/>
        <end position="134"/>
    </location>
</feature>
<evidence type="ECO:0000256" key="1">
    <source>
        <dbReference type="SAM" id="MobiDB-lite"/>
    </source>
</evidence>
<feature type="compositionally biased region" description="Polar residues" evidence="1">
    <location>
        <begin position="117"/>
        <end position="134"/>
    </location>
</feature>
<gene>
    <name evidence="2" type="ORF">BU23DRAFT_333397</name>
</gene>
<accession>A0A6A5UT61</accession>
<keyword evidence="3" id="KW-1185">Reference proteome</keyword>
<dbReference type="EMBL" id="ML976751">
    <property type="protein sequence ID" value="KAF1966096.1"/>
    <property type="molecule type" value="Genomic_DNA"/>
</dbReference>
<dbReference type="Proteomes" id="UP000800036">
    <property type="component" value="Unassembled WGS sequence"/>
</dbReference>
<organism evidence="2 3">
    <name type="scientific">Bimuria novae-zelandiae CBS 107.79</name>
    <dbReference type="NCBI Taxonomy" id="1447943"/>
    <lineage>
        <taxon>Eukaryota</taxon>
        <taxon>Fungi</taxon>
        <taxon>Dikarya</taxon>
        <taxon>Ascomycota</taxon>
        <taxon>Pezizomycotina</taxon>
        <taxon>Dothideomycetes</taxon>
        <taxon>Pleosporomycetidae</taxon>
        <taxon>Pleosporales</taxon>
        <taxon>Massarineae</taxon>
        <taxon>Didymosphaeriaceae</taxon>
        <taxon>Bimuria</taxon>
    </lineage>
</organism>
<evidence type="ECO:0000313" key="2">
    <source>
        <dbReference type="EMBL" id="KAF1966096.1"/>
    </source>
</evidence>
<name>A0A6A5UT61_9PLEO</name>
<feature type="region of interest" description="Disordered" evidence="1">
    <location>
        <begin position="19"/>
        <end position="50"/>
    </location>
</feature>
<reference evidence="2" key="1">
    <citation type="journal article" date="2020" name="Stud. Mycol.">
        <title>101 Dothideomycetes genomes: a test case for predicting lifestyles and emergence of pathogens.</title>
        <authorList>
            <person name="Haridas S."/>
            <person name="Albert R."/>
            <person name="Binder M."/>
            <person name="Bloem J."/>
            <person name="Labutti K."/>
            <person name="Salamov A."/>
            <person name="Andreopoulos B."/>
            <person name="Baker S."/>
            <person name="Barry K."/>
            <person name="Bills G."/>
            <person name="Bluhm B."/>
            <person name="Cannon C."/>
            <person name="Castanera R."/>
            <person name="Culley D."/>
            <person name="Daum C."/>
            <person name="Ezra D."/>
            <person name="Gonzalez J."/>
            <person name="Henrissat B."/>
            <person name="Kuo A."/>
            <person name="Liang C."/>
            <person name="Lipzen A."/>
            <person name="Lutzoni F."/>
            <person name="Magnuson J."/>
            <person name="Mondo S."/>
            <person name="Nolan M."/>
            <person name="Ohm R."/>
            <person name="Pangilinan J."/>
            <person name="Park H.-J."/>
            <person name="Ramirez L."/>
            <person name="Alfaro M."/>
            <person name="Sun H."/>
            <person name="Tritt A."/>
            <person name="Yoshinaga Y."/>
            <person name="Zwiers L.-H."/>
            <person name="Turgeon B."/>
            <person name="Goodwin S."/>
            <person name="Spatafora J."/>
            <person name="Crous P."/>
            <person name="Grigoriev I."/>
        </authorList>
    </citation>
    <scope>NUCLEOTIDE SEQUENCE</scope>
    <source>
        <strain evidence="2">CBS 107.79</strain>
    </source>
</reference>
<dbReference type="AlphaFoldDB" id="A0A6A5UT61"/>
<protein>
    <submittedName>
        <fullName evidence="2">Uncharacterized protein</fullName>
    </submittedName>
</protein>